<evidence type="ECO:0000313" key="2">
    <source>
        <dbReference type="Proteomes" id="UP000197138"/>
    </source>
</evidence>
<comment type="caution">
    <text evidence="1">The sequence shown here is derived from an EMBL/GenBank/DDBJ whole genome shotgun (WGS) entry which is preliminary data.</text>
</comment>
<dbReference type="AlphaFoldDB" id="A0A218WPB1"/>
<dbReference type="PANTHER" id="PTHR36264">
    <property type="entry name" value="SET DOMAIN-CONTAINING PROTEIN"/>
    <property type="match status" value="1"/>
</dbReference>
<proteinExistence type="predicted"/>
<gene>
    <name evidence="1" type="ORF">CDL15_Pgr004660</name>
</gene>
<accession>A0A218WPB1</accession>
<organism evidence="1 2">
    <name type="scientific">Punica granatum</name>
    <name type="common">Pomegranate</name>
    <dbReference type="NCBI Taxonomy" id="22663"/>
    <lineage>
        <taxon>Eukaryota</taxon>
        <taxon>Viridiplantae</taxon>
        <taxon>Streptophyta</taxon>
        <taxon>Embryophyta</taxon>
        <taxon>Tracheophyta</taxon>
        <taxon>Spermatophyta</taxon>
        <taxon>Magnoliopsida</taxon>
        <taxon>eudicotyledons</taxon>
        <taxon>Gunneridae</taxon>
        <taxon>Pentapetalae</taxon>
        <taxon>rosids</taxon>
        <taxon>malvids</taxon>
        <taxon>Myrtales</taxon>
        <taxon>Lythraceae</taxon>
        <taxon>Punica</taxon>
    </lineage>
</organism>
<protein>
    <submittedName>
        <fullName evidence="1">Uncharacterized protein</fullName>
    </submittedName>
</protein>
<dbReference type="EMBL" id="MTKT01003655">
    <property type="protein sequence ID" value="OWM74697.1"/>
    <property type="molecule type" value="Genomic_DNA"/>
</dbReference>
<evidence type="ECO:0000313" key="1">
    <source>
        <dbReference type="EMBL" id="OWM74697.1"/>
    </source>
</evidence>
<sequence length="170" mass="20255">MMKKTFYYNFLPTKAQEEAAEARNVPLQVSRVLIEVNNIHLPSLHMHESNLSNPWPIRKILVSREIMSEKIELTYNDTFDHIFRYWTLDMANVVVMGGKFLFPLIDFTDEKNPRRYQSERIYLENGINENYNLRWTDLAQVRLFNPSDEIGLLWDFRTGCFHFKLLHRGA</sequence>
<dbReference type="Proteomes" id="UP000197138">
    <property type="component" value="Unassembled WGS sequence"/>
</dbReference>
<name>A0A218WPB1_PUNGR</name>
<reference evidence="2" key="1">
    <citation type="journal article" date="2017" name="Plant J.">
        <title>The pomegranate (Punica granatum L.) genome and the genomics of punicalagin biosynthesis.</title>
        <authorList>
            <person name="Qin G."/>
            <person name="Xu C."/>
            <person name="Ming R."/>
            <person name="Tang H."/>
            <person name="Guyot R."/>
            <person name="Kramer E.M."/>
            <person name="Hu Y."/>
            <person name="Yi X."/>
            <person name="Qi Y."/>
            <person name="Xu X."/>
            <person name="Gao Z."/>
            <person name="Pan H."/>
            <person name="Jian J."/>
            <person name="Tian Y."/>
            <person name="Yue Z."/>
            <person name="Xu Y."/>
        </authorList>
    </citation>
    <scope>NUCLEOTIDE SEQUENCE [LARGE SCALE GENOMIC DNA]</scope>
    <source>
        <strain evidence="2">cv. Dabenzi</strain>
    </source>
</reference>
<dbReference type="PANTHER" id="PTHR36264:SF5">
    <property type="entry name" value="SET DOMAIN-CONTAINING PROTEIN"/>
    <property type="match status" value="1"/>
</dbReference>